<comment type="caution">
    <text evidence="4">The sequence shown here is derived from an EMBL/GenBank/DDBJ whole genome shotgun (WGS) entry which is preliminary data.</text>
</comment>
<name>A0A9D1YYN5_9BACT</name>
<dbReference type="SUPFAM" id="SSF55545">
    <property type="entry name" value="beta-N-acetylhexosaminidase-like domain"/>
    <property type="match status" value="1"/>
</dbReference>
<feature type="chain" id="PRO_5039499254" evidence="2">
    <location>
        <begin position="22"/>
        <end position="985"/>
    </location>
</feature>
<dbReference type="Gene3D" id="3.20.20.520">
    <property type="entry name" value="Glycosyl hydrolase family 115"/>
    <property type="match status" value="1"/>
</dbReference>
<proteinExistence type="predicted"/>
<dbReference type="Gene3D" id="1.20.58.2150">
    <property type="match status" value="1"/>
</dbReference>
<dbReference type="Pfam" id="PF15979">
    <property type="entry name" value="Glyco_hydro_115"/>
    <property type="match status" value="1"/>
</dbReference>
<evidence type="ECO:0000256" key="2">
    <source>
        <dbReference type="SAM" id="SignalP"/>
    </source>
</evidence>
<dbReference type="GO" id="GO:0005975">
    <property type="term" value="P:carbohydrate metabolic process"/>
    <property type="evidence" value="ECO:0007669"/>
    <property type="project" value="UniProtKB-ARBA"/>
</dbReference>
<dbReference type="Gene3D" id="2.60.120.1620">
    <property type="match status" value="1"/>
</dbReference>
<gene>
    <name evidence="4" type="ORF">H9828_01000</name>
</gene>
<reference evidence="4" key="1">
    <citation type="journal article" date="2021" name="PeerJ">
        <title>Extensive microbial diversity within the chicken gut microbiome revealed by metagenomics and culture.</title>
        <authorList>
            <person name="Gilroy R."/>
            <person name="Ravi A."/>
            <person name="Getino M."/>
            <person name="Pursley I."/>
            <person name="Horton D.L."/>
            <person name="Alikhan N.F."/>
            <person name="Baker D."/>
            <person name="Gharbi K."/>
            <person name="Hall N."/>
            <person name="Watson M."/>
            <person name="Adriaenssens E.M."/>
            <person name="Foster-Nyarko E."/>
            <person name="Jarju S."/>
            <person name="Secka A."/>
            <person name="Antonio M."/>
            <person name="Oren A."/>
            <person name="Chaudhuri R.R."/>
            <person name="La Ragione R."/>
            <person name="Hildebrand F."/>
            <person name="Pallen M.J."/>
        </authorList>
    </citation>
    <scope>NUCLEOTIDE SEQUENCE</scope>
    <source>
        <strain evidence="4">5134</strain>
    </source>
</reference>
<dbReference type="Proteomes" id="UP000886844">
    <property type="component" value="Unassembled WGS sequence"/>
</dbReference>
<sequence length="985" mass="111042">MLRKRFLTLAGACLWLLSAQAQVTLTERAARAADLPLVADDGCAVLCYDAADAAVVATAAELFSADVARVTGRPLPLVADGNLPAKSRYAVIVGTIGQSRWIDELIAAQKIDTTGLTGAWERYTMRLVERPGNGVRRALVIAGSDRRGAAHGLISLSRVIGVSPWYWWADAPVTPRERLTLHVEGFTSKTPTVKYRGVFINDEDWGIYRWAKNNFEKELGNIGPKTYEKVCELLLRLQANYLAPAMHDATTAFYRIPENKVIADRYAIAIGSSHCEPLLLNTASEWDAKRYGPWDYVRNKKGVDSVLTARVRDAAPYENVYTLALRGLHDKAMAGNDDLDARKATMQEALLAQRQILADVLGRPAETIPQAFTPYKEVLDVYDRGLQLPDDVTIIWPDDNYGYMKRLSSPAEQKRSGRSGVYYHSSYLGRPHDYLWMNTTSPTLMYEELRKAYDSTADRIWLLNAGDIKSCEFAVDFFLTMARDIDAFDFERAADYRAEWMSGMLGAEYYDEFRAISDTFYHLAFVRKPEFMGWGYQWATDRHGRERNTDTDFSFVNYREGDRRLADYRRIAGRVSALLDEMPEEKRACFYQVLYYPVKGCELLNRMVLCGQQNRLYATQQRAATDSLAAESRRCYDSLQVITKGYNALCGGKWDHIMTMRQGFASAYFELPELRSATLAPQPELAVKVEGEAVMKGMGSYHALPTFDTFLRRTHFIDIYNRGVGELEWRLTPSDEWIVASRRAGRTRTEDRVEVSIDWAKVPVGEEISGSLTIEDAAGARKQVLVSVFNPASPTREEVKGLYMQHNGYISIDAAGFHRKRENDVIQMRLIPNLGVENAAVQMGDPTLPKQNTRRDKVPALEYDFYTFEQGSVDVYTYVLPTFVISADRGYAGHEATNLETQYGVAIDDGPVMNPSTSSIEYAQIWYESVLKNCRVNKTTLHIARPGKHTVRILCGDAGTVLQKIVLDFGGMKRSYQGPQPTRVE</sequence>
<evidence type="ECO:0000313" key="5">
    <source>
        <dbReference type="Proteomes" id="UP000886844"/>
    </source>
</evidence>
<accession>A0A9D1YYN5</accession>
<dbReference type="Gene3D" id="3.30.379.10">
    <property type="entry name" value="Chitobiase/beta-hexosaminidase domain 2-like"/>
    <property type="match status" value="1"/>
</dbReference>
<keyword evidence="1 4" id="KW-0378">Hydrolase</keyword>
<dbReference type="InterPro" id="IPR042301">
    <property type="entry name" value="GH115_sf"/>
</dbReference>
<evidence type="ECO:0000313" key="4">
    <source>
        <dbReference type="EMBL" id="HIY67975.1"/>
    </source>
</evidence>
<feature type="domain" description="Gylcosyl hydrolase 115 C-terminal" evidence="3">
    <location>
        <begin position="803"/>
        <end position="980"/>
    </location>
</feature>
<dbReference type="InterPro" id="IPR029018">
    <property type="entry name" value="Hex-like_dom2"/>
</dbReference>
<dbReference type="EMBL" id="DXDA01000007">
    <property type="protein sequence ID" value="HIY67975.1"/>
    <property type="molecule type" value="Genomic_DNA"/>
</dbReference>
<dbReference type="AlphaFoldDB" id="A0A9D1YYN5"/>
<reference evidence="4" key="2">
    <citation type="submission" date="2021-04" db="EMBL/GenBank/DDBJ databases">
        <authorList>
            <person name="Gilroy R."/>
        </authorList>
    </citation>
    <scope>NUCLEOTIDE SEQUENCE</scope>
    <source>
        <strain evidence="4">5134</strain>
    </source>
</reference>
<dbReference type="PANTHER" id="PTHR37842">
    <property type="match status" value="1"/>
</dbReference>
<dbReference type="InterPro" id="IPR031924">
    <property type="entry name" value="GH115"/>
</dbReference>
<dbReference type="PANTHER" id="PTHR37842:SF2">
    <property type="entry name" value="GYLCOSYL HYDROLASE 115 C-TERMINAL DOMAIN-CONTAINING PROTEIN"/>
    <property type="match status" value="1"/>
</dbReference>
<dbReference type="Pfam" id="PF17829">
    <property type="entry name" value="GH115_C"/>
    <property type="match status" value="1"/>
</dbReference>
<organism evidence="4 5">
    <name type="scientific">Candidatus Alistipes intestinigallinarum</name>
    <dbReference type="NCBI Taxonomy" id="2838440"/>
    <lineage>
        <taxon>Bacteria</taxon>
        <taxon>Pseudomonadati</taxon>
        <taxon>Bacteroidota</taxon>
        <taxon>Bacteroidia</taxon>
        <taxon>Bacteroidales</taxon>
        <taxon>Rikenellaceae</taxon>
        <taxon>Alistipes</taxon>
    </lineage>
</organism>
<protein>
    <submittedName>
        <fullName evidence="4">Glycosyl hydrolase 115 family protein</fullName>
    </submittedName>
</protein>
<keyword evidence="2" id="KW-0732">Signal</keyword>
<evidence type="ECO:0000259" key="3">
    <source>
        <dbReference type="Pfam" id="PF17829"/>
    </source>
</evidence>
<dbReference type="GO" id="GO:0016787">
    <property type="term" value="F:hydrolase activity"/>
    <property type="evidence" value="ECO:0007669"/>
    <property type="project" value="UniProtKB-KW"/>
</dbReference>
<dbReference type="InterPro" id="IPR041437">
    <property type="entry name" value="GH115_C"/>
</dbReference>
<feature type="signal peptide" evidence="2">
    <location>
        <begin position="1"/>
        <end position="21"/>
    </location>
</feature>
<evidence type="ECO:0000256" key="1">
    <source>
        <dbReference type="ARBA" id="ARBA00022801"/>
    </source>
</evidence>